<sequence length="190" mass="21614">MGDKLYSIEIKKCSCNKAIFDYPCQTVDDKLLHNRRIFFVGDSDDFSELINKLNANASIVKSASEATDIIILPNVKRAEKSSIEGYYQELAYYHDACCEYLTPACDNVHNMIVLLPPHSTEYSTHYSQMADYATSCYIDGLSKHGARIGKFVYGIELAEDMDYKSLYDIILYLLSSNSNHMICDIIKLDR</sequence>
<gene>
    <name evidence="1" type="ORF">DWY11_09960</name>
</gene>
<reference evidence="1 2" key="1">
    <citation type="submission" date="2018-08" db="EMBL/GenBank/DDBJ databases">
        <title>A genome reference for cultivated species of the human gut microbiota.</title>
        <authorList>
            <person name="Zou Y."/>
            <person name="Xue W."/>
            <person name="Luo G."/>
        </authorList>
    </citation>
    <scope>NUCLEOTIDE SEQUENCE [LARGE SCALE GENOMIC DNA]</scope>
    <source>
        <strain evidence="1 2">AF24-12</strain>
    </source>
</reference>
<evidence type="ECO:0000313" key="2">
    <source>
        <dbReference type="Proteomes" id="UP000283872"/>
    </source>
</evidence>
<proteinExistence type="predicted"/>
<dbReference type="Proteomes" id="UP000283872">
    <property type="component" value="Unassembled WGS sequence"/>
</dbReference>
<protein>
    <submittedName>
        <fullName evidence="1">Uncharacterized protein</fullName>
    </submittedName>
</protein>
<dbReference type="RefSeq" id="WP_117587501.1">
    <property type="nucleotide sequence ID" value="NZ_QRVA01000023.1"/>
</dbReference>
<dbReference type="EMBL" id="QRVA01000023">
    <property type="protein sequence ID" value="RGS14854.1"/>
    <property type="molecule type" value="Genomic_DNA"/>
</dbReference>
<comment type="caution">
    <text evidence="1">The sequence shown here is derived from an EMBL/GenBank/DDBJ whole genome shotgun (WGS) entry which is preliminary data.</text>
</comment>
<organism evidence="1 2">
    <name type="scientific">Segatella copri</name>
    <dbReference type="NCBI Taxonomy" id="165179"/>
    <lineage>
        <taxon>Bacteria</taxon>
        <taxon>Pseudomonadati</taxon>
        <taxon>Bacteroidota</taxon>
        <taxon>Bacteroidia</taxon>
        <taxon>Bacteroidales</taxon>
        <taxon>Prevotellaceae</taxon>
        <taxon>Segatella</taxon>
    </lineage>
</organism>
<name>A0A3E5DXT6_9BACT</name>
<dbReference type="AlphaFoldDB" id="A0A3E5DXT6"/>
<accession>A0A3E5DXT6</accession>
<evidence type="ECO:0000313" key="1">
    <source>
        <dbReference type="EMBL" id="RGS14854.1"/>
    </source>
</evidence>